<feature type="transmembrane region" description="Helical" evidence="1">
    <location>
        <begin position="41"/>
        <end position="58"/>
    </location>
</feature>
<dbReference type="EMBL" id="CAJOAX010067698">
    <property type="protein sequence ID" value="CAF4362864.1"/>
    <property type="molecule type" value="Genomic_DNA"/>
</dbReference>
<keyword evidence="1" id="KW-1133">Transmembrane helix</keyword>
<name>A0A820LV16_9BILA</name>
<gene>
    <name evidence="2" type="ORF">OTI717_LOCUS43901</name>
</gene>
<evidence type="ECO:0000313" key="3">
    <source>
        <dbReference type="Proteomes" id="UP000663823"/>
    </source>
</evidence>
<sequence length="61" mass="7037">MLSLFNDKISNVNNDNCSYYGRLNSTGFGIIRAYEGIPENILVNLIISLILLLLFVYLRRR</sequence>
<reference evidence="2" key="1">
    <citation type="submission" date="2021-02" db="EMBL/GenBank/DDBJ databases">
        <authorList>
            <person name="Nowell W R."/>
        </authorList>
    </citation>
    <scope>NUCLEOTIDE SEQUENCE</scope>
</reference>
<accession>A0A820LV16</accession>
<dbReference type="Proteomes" id="UP000663823">
    <property type="component" value="Unassembled WGS sequence"/>
</dbReference>
<organism evidence="2 3">
    <name type="scientific">Rotaria sordida</name>
    <dbReference type="NCBI Taxonomy" id="392033"/>
    <lineage>
        <taxon>Eukaryota</taxon>
        <taxon>Metazoa</taxon>
        <taxon>Spiralia</taxon>
        <taxon>Gnathifera</taxon>
        <taxon>Rotifera</taxon>
        <taxon>Eurotatoria</taxon>
        <taxon>Bdelloidea</taxon>
        <taxon>Philodinida</taxon>
        <taxon>Philodinidae</taxon>
        <taxon>Rotaria</taxon>
    </lineage>
</organism>
<keyword evidence="1" id="KW-0472">Membrane</keyword>
<protein>
    <submittedName>
        <fullName evidence="2">Uncharacterized protein</fullName>
    </submittedName>
</protein>
<evidence type="ECO:0000256" key="1">
    <source>
        <dbReference type="SAM" id="Phobius"/>
    </source>
</evidence>
<keyword evidence="1" id="KW-0812">Transmembrane</keyword>
<dbReference type="AlphaFoldDB" id="A0A820LV16"/>
<feature type="non-terminal residue" evidence="2">
    <location>
        <position position="1"/>
    </location>
</feature>
<proteinExistence type="predicted"/>
<evidence type="ECO:0000313" key="2">
    <source>
        <dbReference type="EMBL" id="CAF4362864.1"/>
    </source>
</evidence>
<comment type="caution">
    <text evidence="2">The sequence shown here is derived from an EMBL/GenBank/DDBJ whole genome shotgun (WGS) entry which is preliminary data.</text>
</comment>